<dbReference type="Proteomes" id="UP001142372">
    <property type="component" value="Unassembled WGS sequence"/>
</dbReference>
<dbReference type="RefSeq" id="WP_271178515.1">
    <property type="nucleotide sequence ID" value="NZ_BAAAJO010000003.1"/>
</dbReference>
<reference evidence="3" key="2">
    <citation type="submission" date="2023-01" db="EMBL/GenBank/DDBJ databases">
        <authorList>
            <person name="Sun Q."/>
            <person name="Evtushenko L."/>
        </authorList>
    </citation>
    <scope>NUCLEOTIDE SEQUENCE</scope>
    <source>
        <strain evidence="3">VKM Ac-1401</strain>
    </source>
</reference>
<evidence type="ECO:0000256" key="1">
    <source>
        <dbReference type="SAM" id="MobiDB-lite"/>
    </source>
</evidence>
<keyword evidence="2" id="KW-1133">Transmembrane helix</keyword>
<accession>A0A9W6M1N4</accession>
<feature type="transmembrane region" description="Helical" evidence="2">
    <location>
        <begin position="64"/>
        <end position="83"/>
    </location>
</feature>
<evidence type="ECO:0000313" key="4">
    <source>
        <dbReference type="Proteomes" id="UP001142372"/>
    </source>
</evidence>
<sequence length="147" mass="15078">MTDPGPAEPGPADSAPADSAPAGRVRRTRSVVELLGSIVLGFELIVVFLGALVLFGLKALPPAIALGGGAVVVVVIIAAVGLLRYPVGIWLGWLVQLVVVAAGFLVPAFFIVGAIFTAMWTYCMIAGARIDRNNKAARAAATGTENP</sequence>
<dbReference type="EMBL" id="BSEN01000015">
    <property type="protein sequence ID" value="GLJ77909.1"/>
    <property type="molecule type" value="Genomic_DNA"/>
</dbReference>
<organism evidence="3 4">
    <name type="scientific">Leifsonia poae</name>
    <dbReference type="NCBI Taxonomy" id="110933"/>
    <lineage>
        <taxon>Bacteria</taxon>
        <taxon>Bacillati</taxon>
        <taxon>Actinomycetota</taxon>
        <taxon>Actinomycetes</taxon>
        <taxon>Micrococcales</taxon>
        <taxon>Microbacteriaceae</taxon>
        <taxon>Leifsonia</taxon>
    </lineage>
</organism>
<feature type="transmembrane region" description="Helical" evidence="2">
    <location>
        <begin position="34"/>
        <end position="57"/>
    </location>
</feature>
<keyword evidence="4" id="KW-1185">Reference proteome</keyword>
<protein>
    <submittedName>
        <fullName evidence="3">Membrane protein</fullName>
    </submittedName>
</protein>
<gene>
    <name evidence="3" type="ORF">GCM10017584_34830</name>
</gene>
<feature type="transmembrane region" description="Helical" evidence="2">
    <location>
        <begin position="89"/>
        <end position="122"/>
    </location>
</feature>
<evidence type="ECO:0000256" key="2">
    <source>
        <dbReference type="SAM" id="Phobius"/>
    </source>
</evidence>
<dbReference type="Pfam" id="PF14017">
    <property type="entry name" value="DUF4233"/>
    <property type="match status" value="1"/>
</dbReference>
<name>A0A9W6M1N4_9MICO</name>
<evidence type="ECO:0000313" key="3">
    <source>
        <dbReference type="EMBL" id="GLJ77909.1"/>
    </source>
</evidence>
<comment type="caution">
    <text evidence="3">The sequence shown here is derived from an EMBL/GenBank/DDBJ whole genome shotgun (WGS) entry which is preliminary data.</text>
</comment>
<keyword evidence="2" id="KW-0472">Membrane</keyword>
<dbReference type="InterPro" id="IPR025327">
    <property type="entry name" value="DUF4233"/>
</dbReference>
<feature type="region of interest" description="Disordered" evidence="1">
    <location>
        <begin position="1"/>
        <end position="22"/>
    </location>
</feature>
<dbReference type="AlphaFoldDB" id="A0A9W6M1N4"/>
<keyword evidence="2" id="KW-0812">Transmembrane</keyword>
<proteinExistence type="predicted"/>
<reference evidence="3" key="1">
    <citation type="journal article" date="2014" name="Int. J. Syst. Evol. Microbiol.">
        <title>Complete genome sequence of Corynebacterium casei LMG S-19264T (=DSM 44701T), isolated from a smear-ripened cheese.</title>
        <authorList>
            <consortium name="US DOE Joint Genome Institute (JGI-PGF)"/>
            <person name="Walter F."/>
            <person name="Albersmeier A."/>
            <person name="Kalinowski J."/>
            <person name="Ruckert C."/>
        </authorList>
    </citation>
    <scope>NUCLEOTIDE SEQUENCE</scope>
    <source>
        <strain evidence="3">VKM Ac-1401</strain>
    </source>
</reference>